<name>A0A0T5XBY8_9BACT</name>
<dbReference type="Pfam" id="PF04055">
    <property type="entry name" value="Radical_SAM"/>
    <property type="match status" value="1"/>
</dbReference>
<dbReference type="RefSeq" id="WP_057940819.1">
    <property type="nucleotide sequence ID" value="NZ_ACJX03000001.1"/>
</dbReference>
<dbReference type="EMBL" id="ACJX03000001">
    <property type="protein sequence ID" value="KRT35793.1"/>
    <property type="molecule type" value="Genomic_DNA"/>
</dbReference>
<protein>
    <submittedName>
        <fullName evidence="2">Radical SAM domain protein</fullName>
    </submittedName>
</protein>
<dbReference type="SUPFAM" id="SSF102114">
    <property type="entry name" value="Radical SAM enzymes"/>
    <property type="match status" value="1"/>
</dbReference>
<evidence type="ECO:0000313" key="2">
    <source>
        <dbReference type="EMBL" id="KRT35793.1"/>
    </source>
</evidence>
<dbReference type="SFLD" id="SFLDS00029">
    <property type="entry name" value="Radical_SAM"/>
    <property type="match status" value="1"/>
</dbReference>
<dbReference type="GO" id="GO:0003824">
    <property type="term" value="F:catalytic activity"/>
    <property type="evidence" value="ECO:0007669"/>
    <property type="project" value="InterPro"/>
</dbReference>
<proteinExistence type="predicted"/>
<keyword evidence="3" id="KW-1185">Reference proteome</keyword>
<dbReference type="CDD" id="cd01335">
    <property type="entry name" value="Radical_SAM"/>
    <property type="match status" value="1"/>
</dbReference>
<dbReference type="PROSITE" id="PS51918">
    <property type="entry name" value="RADICAL_SAM"/>
    <property type="match status" value="1"/>
</dbReference>
<accession>A0A0T5XBY8</accession>
<dbReference type="SMART" id="SM00729">
    <property type="entry name" value="Elp3"/>
    <property type="match status" value="1"/>
</dbReference>
<dbReference type="InterPro" id="IPR045784">
    <property type="entry name" value="Radical_SAM_N2"/>
</dbReference>
<dbReference type="STRING" id="592015.HMPREF1705_03043"/>
<dbReference type="InterPro" id="IPR007197">
    <property type="entry name" value="rSAM"/>
</dbReference>
<organism evidence="2 3">
    <name type="scientific">Acetomicrobium hydrogeniformans ATCC BAA-1850</name>
    <dbReference type="NCBI Taxonomy" id="592015"/>
    <lineage>
        <taxon>Bacteria</taxon>
        <taxon>Thermotogati</taxon>
        <taxon>Synergistota</taxon>
        <taxon>Synergistia</taxon>
        <taxon>Synergistales</taxon>
        <taxon>Acetomicrobiaceae</taxon>
        <taxon>Acetomicrobium</taxon>
    </lineage>
</organism>
<sequence>MENLSLDLEWNKDWDYLTKVKRPSRYIGGEWGLLPPKDDEENIISLCLAYPDVYEVGMSYLGYQILYFLVKSLDFADVDRIYAPWPDMEEMLAKEGVPLRSLEMKKPLRNFDLLGFTLQYELNATNILTMLNLSSIPLRSADRGDEDPIVIAGGPGALAPMPYTPFIDVFCMGDCEELLVELLSILYEHRSFAREEKLKLLSKIDGCHVPLMAGRSGRVKRRIISLKEAYAPERFMVPSDKIVHDRASVEVFRGCTRGCRFCQAGMIYRPVRYRDPERVCELANKILSQSGYEELGLTSLSTCDYPWLEETMDRLGPLLFEYRAALSLPSLRMDPKAIDVALKLEEMKRRGLTFAPEAGSQRLRNVINKGVTEKDIENTLKAVFEAGWSKVKLYFMMGLPTETEKDLRGIVDIIGMARFLGRSYNKRTSVSASIAGFVPKAHTPFQWEAQNRMEELMDKGLWIKRQFRQKNVSVSFHEPAQSFIEAVIAKGDEKVADVIERAWKYGARFDGWGETFDLSFWLKAFDDCGVDPYHITARQIPYEERLPWDHVDVGVTKEFLWSEREKALKGEITGDCRWSGCNGCGLRDVCFSGDVRHES</sequence>
<dbReference type="Gene3D" id="3.80.30.20">
    <property type="entry name" value="tm_1862 like domain"/>
    <property type="match status" value="1"/>
</dbReference>
<gene>
    <name evidence="2" type="ORF">HMPREF1705_03043</name>
</gene>
<dbReference type="GO" id="GO:0051536">
    <property type="term" value="F:iron-sulfur cluster binding"/>
    <property type="evidence" value="ECO:0007669"/>
    <property type="project" value="InterPro"/>
</dbReference>
<comment type="caution">
    <text evidence="2">The sequence shown here is derived from an EMBL/GenBank/DDBJ whole genome shotgun (WGS) entry which is preliminary data.</text>
</comment>
<dbReference type="PANTHER" id="PTHR42731">
    <property type="entry name" value="SLL1084 PROTEIN"/>
    <property type="match status" value="1"/>
</dbReference>
<dbReference type="InterPro" id="IPR023404">
    <property type="entry name" value="rSAM_horseshoe"/>
</dbReference>
<dbReference type="PANTHER" id="PTHR42731:SF1">
    <property type="entry name" value="RADICAL SAM DOMAIN PROTEIN"/>
    <property type="match status" value="1"/>
</dbReference>
<dbReference type="eggNOG" id="COG1032">
    <property type="taxonomic scope" value="Bacteria"/>
</dbReference>
<dbReference type="Proteomes" id="UP000005273">
    <property type="component" value="Unassembled WGS sequence"/>
</dbReference>
<dbReference type="InterPro" id="IPR006638">
    <property type="entry name" value="Elp3/MiaA/NifB-like_rSAM"/>
</dbReference>
<feature type="domain" description="Radical SAM core" evidence="1">
    <location>
        <begin position="241"/>
        <end position="479"/>
    </location>
</feature>
<reference evidence="3" key="1">
    <citation type="submission" date="2012-09" db="EMBL/GenBank/DDBJ databases">
        <authorList>
            <person name="Weinstock G."/>
            <person name="Sodergren E."/>
            <person name="Clifton S."/>
            <person name="Fulton L."/>
            <person name="Fulton B."/>
            <person name="Courtney L."/>
            <person name="Fronick C."/>
            <person name="Harrison M."/>
            <person name="Strong C."/>
            <person name="Farmer C."/>
            <person name="Delehaunty K."/>
            <person name="Markovic C."/>
            <person name="Hall O."/>
            <person name="Minx P."/>
            <person name="Tomlinson C."/>
            <person name="Mitreva M."/>
            <person name="Nelson J."/>
            <person name="Hou S."/>
            <person name="Wollam A."/>
            <person name="Pepin K.H."/>
            <person name="Johnson M."/>
            <person name="Bhonagiri V."/>
            <person name="Nash W.E."/>
            <person name="Suruliraj S."/>
            <person name="Warren W."/>
            <person name="Chinwalla A."/>
            <person name="Mardis E.R."/>
            <person name="Wilson R.K."/>
        </authorList>
    </citation>
    <scope>NUCLEOTIDE SEQUENCE [LARGE SCALE GENOMIC DNA]</scope>
    <source>
        <strain evidence="3">OS1</strain>
    </source>
</reference>
<dbReference type="OrthoDB" id="9806827at2"/>
<evidence type="ECO:0000313" key="3">
    <source>
        <dbReference type="Proteomes" id="UP000005273"/>
    </source>
</evidence>
<dbReference type="SFLD" id="SFLDG01082">
    <property type="entry name" value="B12-binding_domain_containing"/>
    <property type="match status" value="1"/>
</dbReference>
<dbReference type="Pfam" id="PF19864">
    <property type="entry name" value="Radical_SAM_N2"/>
    <property type="match status" value="1"/>
</dbReference>
<evidence type="ECO:0000259" key="1">
    <source>
        <dbReference type="PROSITE" id="PS51918"/>
    </source>
</evidence>
<dbReference type="InterPro" id="IPR058240">
    <property type="entry name" value="rSAM_sf"/>
</dbReference>
<dbReference type="AlphaFoldDB" id="A0A0T5XBY8"/>